<gene>
    <name evidence="2" type="ORF">HNR32_002073</name>
</gene>
<comment type="caution">
    <text evidence="2">The sequence shown here is derived from an EMBL/GenBank/DDBJ whole genome shotgun (WGS) entry which is preliminary data.</text>
</comment>
<evidence type="ECO:0008006" key="4">
    <source>
        <dbReference type="Google" id="ProtNLM"/>
    </source>
</evidence>
<keyword evidence="3" id="KW-1185">Reference proteome</keyword>
<name>A0A840UQD2_9FIRM</name>
<dbReference type="EMBL" id="JACHFH010000028">
    <property type="protein sequence ID" value="MBB5336918.1"/>
    <property type="molecule type" value="Genomic_DNA"/>
</dbReference>
<dbReference type="AlphaFoldDB" id="A0A840UQD2"/>
<keyword evidence="1" id="KW-0812">Transmembrane</keyword>
<dbReference type="Pfam" id="PF14584">
    <property type="entry name" value="DUF4446"/>
    <property type="match status" value="1"/>
</dbReference>
<protein>
    <recommendedName>
        <fullName evidence="4">DUF4446 family protein</fullName>
    </recommendedName>
</protein>
<accession>A0A840UQD2</accession>
<feature type="transmembrane region" description="Helical" evidence="1">
    <location>
        <begin position="15"/>
        <end position="38"/>
    </location>
</feature>
<sequence length="165" mass="18296">MMIGMNGFSNLEITYAVIGMAVLLLLVYVVAIILLVKLSNMKKKYKKMMTGIESADLEKMLLEHIAKVKQIESQNRDIEIDNEAIHAILQTTIQRVGIVRFAAFEDVGGDLSYAVALLDQTNTGIILSSIFSRSSSTTYMKPIDKGNSSYKLSQEEQEALNKAMA</sequence>
<dbReference type="Proteomes" id="UP000559117">
    <property type="component" value="Unassembled WGS sequence"/>
</dbReference>
<evidence type="ECO:0000256" key="1">
    <source>
        <dbReference type="SAM" id="Phobius"/>
    </source>
</evidence>
<proteinExistence type="predicted"/>
<evidence type="ECO:0000313" key="2">
    <source>
        <dbReference type="EMBL" id="MBB5336918.1"/>
    </source>
</evidence>
<dbReference type="RefSeq" id="WP_231038125.1">
    <property type="nucleotide sequence ID" value="NZ_JACHFH010000028.1"/>
</dbReference>
<evidence type="ECO:0000313" key="3">
    <source>
        <dbReference type="Proteomes" id="UP000559117"/>
    </source>
</evidence>
<reference evidence="2 3" key="1">
    <citation type="submission" date="2020-08" db="EMBL/GenBank/DDBJ databases">
        <title>Genomic Encyclopedia of Type Strains, Phase IV (KMG-IV): sequencing the most valuable type-strain genomes for metagenomic binning, comparative biology and taxonomic classification.</title>
        <authorList>
            <person name="Goeker M."/>
        </authorList>
    </citation>
    <scope>NUCLEOTIDE SEQUENCE [LARGE SCALE GENOMIC DNA]</scope>
    <source>
        <strain evidence="2 3">DSM 24661</strain>
    </source>
</reference>
<keyword evidence="1" id="KW-0472">Membrane</keyword>
<dbReference type="InterPro" id="IPR027981">
    <property type="entry name" value="DUF4446"/>
</dbReference>
<organism evidence="2 3">
    <name type="scientific">Pectinatus brassicae</name>
    <dbReference type="NCBI Taxonomy" id="862415"/>
    <lineage>
        <taxon>Bacteria</taxon>
        <taxon>Bacillati</taxon>
        <taxon>Bacillota</taxon>
        <taxon>Negativicutes</taxon>
        <taxon>Selenomonadales</taxon>
        <taxon>Selenomonadaceae</taxon>
        <taxon>Pectinatus</taxon>
    </lineage>
</organism>
<keyword evidence="1" id="KW-1133">Transmembrane helix</keyword>